<dbReference type="RefSeq" id="YP_009120398.1">
    <property type="nucleotide sequence ID" value="NC_026440.1"/>
</dbReference>
<feature type="transmembrane region" description="Helical" evidence="2">
    <location>
        <begin position="128"/>
        <end position="149"/>
    </location>
</feature>
<proteinExistence type="predicted"/>
<dbReference type="GeneID" id="23463080"/>
<sequence length="178" mass="20399">MGNGGKKITTRTVCFVCSFFFFARSLAVRKGDLRRRLVPDFFLLLLSWRFARVDRRASFLLRTDVCWRHEDAVRRQQREARDALKKAPMGARARASKRLTPRMKKKVPLHAKKGGTIRQALSFWTRPLVGSFFLIFLYFALVFLCHCYASRPAPQAKANRGPRGAYKQKSALFGSTGP</sequence>
<keyword evidence="2" id="KW-1133">Transmembrane helix</keyword>
<evidence type="ECO:0008006" key="5">
    <source>
        <dbReference type="Google" id="ProtNLM"/>
    </source>
</evidence>
<evidence type="ECO:0000256" key="1">
    <source>
        <dbReference type="SAM" id="MobiDB-lite"/>
    </source>
</evidence>
<keyword evidence="2" id="KW-0812">Transmembrane</keyword>
<evidence type="ECO:0000256" key="2">
    <source>
        <dbReference type="SAM" id="Phobius"/>
    </source>
</evidence>
<reference evidence="3 4" key="1">
    <citation type="journal article" date="2015" name="Parasitol. Res.">
        <title>Viruses in close associations with free-living amoebae.</title>
        <authorList>
            <person name="Scheid P."/>
        </authorList>
    </citation>
    <scope>NUCLEOTIDE SEQUENCE [LARGE SCALE GENOMIC DNA]</scope>
    <source>
        <strain evidence="3">KlaHel</strain>
    </source>
</reference>
<organism evidence="3 4">
    <name type="scientific">Pandoravirus inopinatum</name>
    <dbReference type="NCBI Taxonomy" id="1605721"/>
    <lineage>
        <taxon>Viruses</taxon>
        <taxon>Pandoravirus</taxon>
    </lineage>
</organism>
<keyword evidence="2" id="KW-0472">Membrane</keyword>
<dbReference type="EMBL" id="KP136319">
    <property type="protein sequence ID" value="AJF98163.1"/>
    <property type="molecule type" value="Genomic_DNA"/>
</dbReference>
<protein>
    <recommendedName>
        <fullName evidence="5">Transmembrane protein</fullName>
    </recommendedName>
</protein>
<dbReference type="KEGG" id="vg:23463080"/>
<evidence type="ECO:0000313" key="4">
    <source>
        <dbReference type="Proteomes" id="UP000202511"/>
    </source>
</evidence>
<evidence type="ECO:0000313" key="3">
    <source>
        <dbReference type="EMBL" id="AJF98163.1"/>
    </source>
</evidence>
<name>A0A0B5IZ75_9VIRU</name>
<dbReference type="Proteomes" id="UP000202511">
    <property type="component" value="Segment"/>
</dbReference>
<feature type="region of interest" description="Disordered" evidence="1">
    <location>
        <begin position="155"/>
        <end position="178"/>
    </location>
</feature>
<accession>A0A0B5IZ75</accession>